<proteinExistence type="predicted"/>
<sequence>MEPRMSRKDHDHWSEVAAEWIEWARAPNHDAFWAYRPALREFVGQGTGEALEVGCGEGRVSRLLKECGHRVTATDPVAAFVAAARGADSADRYEVAPANALPFEAASFDLVMAYNVLMDVEDVPAAVTEMRRVLRPSGTLFVSIVHPFADRGRFDRERPGMPFVVDGTYFGREHFEGAEERDGLRMRFAGWSQPLQNYMAALEEAGLAITALREPVPDTGSQWAGLQNWVRMPLFLWLKARPLP</sequence>
<keyword evidence="6" id="KW-1185">Reference proteome</keyword>
<dbReference type="Gene3D" id="3.40.50.150">
    <property type="entry name" value="Vaccinia Virus protein VP39"/>
    <property type="match status" value="1"/>
</dbReference>
<dbReference type="SUPFAM" id="SSF53335">
    <property type="entry name" value="S-adenosyl-L-methionine-dependent methyltransferases"/>
    <property type="match status" value="1"/>
</dbReference>
<evidence type="ECO:0000256" key="2">
    <source>
        <dbReference type="ARBA" id="ARBA00022679"/>
    </source>
</evidence>
<dbReference type="Proteomes" id="UP000094412">
    <property type="component" value="Unassembled WGS sequence"/>
</dbReference>
<dbReference type="EMBL" id="MDEO01000035">
    <property type="protein sequence ID" value="OCX14632.1"/>
    <property type="molecule type" value="Genomic_DNA"/>
</dbReference>
<keyword evidence="2 5" id="KW-0808">Transferase</keyword>
<reference evidence="5 6" key="1">
    <citation type="submission" date="2016-08" db="EMBL/GenBank/DDBJ databases">
        <title>Whole genome sequence of Mesorhizobium sp. strain UASWS1009 isolated from industrial sewage.</title>
        <authorList>
            <person name="Crovadore J."/>
            <person name="Calmin G."/>
            <person name="Chablais R."/>
            <person name="Cochard B."/>
            <person name="Lefort F."/>
        </authorList>
    </citation>
    <scope>NUCLEOTIDE SEQUENCE [LARGE SCALE GENOMIC DNA]</scope>
    <source>
        <strain evidence="5 6">UASWS1009</strain>
    </source>
</reference>
<dbReference type="InterPro" id="IPR013216">
    <property type="entry name" value="Methyltransf_11"/>
</dbReference>
<evidence type="ECO:0000313" key="6">
    <source>
        <dbReference type="Proteomes" id="UP000094412"/>
    </source>
</evidence>
<organism evidence="5 6">
    <name type="scientific">Mesorhizobium hungaricum</name>
    <dbReference type="NCBI Taxonomy" id="1566387"/>
    <lineage>
        <taxon>Bacteria</taxon>
        <taxon>Pseudomonadati</taxon>
        <taxon>Pseudomonadota</taxon>
        <taxon>Alphaproteobacteria</taxon>
        <taxon>Hyphomicrobiales</taxon>
        <taxon>Phyllobacteriaceae</taxon>
        <taxon>Mesorhizobium</taxon>
    </lineage>
</organism>
<dbReference type="PANTHER" id="PTHR43464:SF19">
    <property type="entry name" value="UBIQUINONE BIOSYNTHESIS O-METHYLTRANSFERASE, MITOCHONDRIAL"/>
    <property type="match status" value="1"/>
</dbReference>
<dbReference type="AlphaFoldDB" id="A0A1C2DIN6"/>
<dbReference type="CDD" id="cd02440">
    <property type="entry name" value="AdoMet_MTases"/>
    <property type="match status" value="1"/>
</dbReference>
<dbReference type="GO" id="GO:0008757">
    <property type="term" value="F:S-adenosylmethionine-dependent methyltransferase activity"/>
    <property type="evidence" value="ECO:0007669"/>
    <property type="project" value="InterPro"/>
</dbReference>
<comment type="caution">
    <text evidence="5">The sequence shown here is derived from an EMBL/GenBank/DDBJ whole genome shotgun (WGS) entry which is preliminary data.</text>
</comment>
<name>A0A1C2DIN6_9HYPH</name>
<evidence type="ECO:0000256" key="1">
    <source>
        <dbReference type="ARBA" id="ARBA00022603"/>
    </source>
</evidence>
<dbReference type="InterPro" id="IPR029063">
    <property type="entry name" value="SAM-dependent_MTases_sf"/>
</dbReference>
<dbReference type="PANTHER" id="PTHR43464">
    <property type="entry name" value="METHYLTRANSFERASE"/>
    <property type="match status" value="1"/>
</dbReference>
<protein>
    <submittedName>
        <fullName evidence="5">Methyltransferase</fullName>
    </submittedName>
</protein>
<evidence type="ECO:0000256" key="3">
    <source>
        <dbReference type="ARBA" id="ARBA00022691"/>
    </source>
</evidence>
<evidence type="ECO:0000259" key="4">
    <source>
        <dbReference type="Pfam" id="PF08241"/>
    </source>
</evidence>
<accession>A0A1C2DIN6</accession>
<dbReference type="STRING" id="1566387.QV13_19500"/>
<dbReference type="GO" id="GO:0032259">
    <property type="term" value="P:methylation"/>
    <property type="evidence" value="ECO:0007669"/>
    <property type="project" value="UniProtKB-KW"/>
</dbReference>
<evidence type="ECO:0000313" key="5">
    <source>
        <dbReference type="EMBL" id="OCX14632.1"/>
    </source>
</evidence>
<gene>
    <name evidence="5" type="ORF">QV13_19500</name>
</gene>
<feature type="domain" description="Methyltransferase type 11" evidence="4">
    <location>
        <begin position="51"/>
        <end position="142"/>
    </location>
</feature>
<dbReference type="Pfam" id="PF08241">
    <property type="entry name" value="Methyltransf_11"/>
    <property type="match status" value="1"/>
</dbReference>
<keyword evidence="3" id="KW-0949">S-adenosyl-L-methionine</keyword>
<keyword evidence="1 5" id="KW-0489">Methyltransferase</keyword>